<dbReference type="Gramene" id="CDY16958">
    <property type="protein sequence ID" value="CDY16958"/>
    <property type="gene ID" value="GSBRNA2T00094888001"/>
</dbReference>
<evidence type="ECO:0000256" key="1">
    <source>
        <dbReference type="SAM" id="MobiDB-lite"/>
    </source>
</evidence>
<dbReference type="PANTHER" id="PTHR31228:SF40">
    <property type="entry name" value="CYSTATIN_MONELLIN SUPERFAMILY PROTEIN"/>
    <property type="match status" value="1"/>
</dbReference>
<dbReference type="InterPro" id="IPR006525">
    <property type="entry name" value="Cystatin-related_pln"/>
</dbReference>
<sequence>MTEQQSSPTMKIQDVDEEEDDRYSDTHDPYPLDPMPEWDVDSYEGREYESDPDHRELFSDEERYEQYRLDKRKAFHSKGFIYIPLSGSYPIKDLEEIGYDNKTTREKMTNLTNLCIKKLNETKGKTVEFVHIVRVFKRWAAAWKSSITFMARESPNGPLVEYQAKVVTFPGDCKAPIPILCRPTPIDTHLY</sequence>
<protein>
    <submittedName>
        <fullName evidence="2">BnaC09g40850D protein</fullName>
    </submittedName>
</protein>
<dbReference type="PANTHER" id="PTHR31228">
    <property type="entry name" value="CYSTATIN/MONELLIN SUPERFAMILY PROTEIN"/>
    <property type="match status" value="1"/>
</dbReference>
<dbReference type="OMA" id="MARESPN"/>
<dbReference type="AlphaFoldDB" id="A0A078FX56"/>
<dbReference type="OrthoDB" id="1103804at2759"/>
<evidence type="ECO:0000313" key="3">
    <source>
        <dbReference type="Proteomes" id="UP000028999"/>
    </source>
</evidence>
<feature type="compositionally biased region" description="Polar residues" evidence="1">
    <location>
        <begin position="1"/>
        <end position="10"/>
    </location>
</feature>
<gene>
    <name evidence="2" type="primary">BnaC09g40850D</name>
    <name evidence="2" type="ORF">GSBRNA2T00094888001</name>
</gene>
<dbReference type="SMR" id="A0A078FX56"/>
<dbReference type="PaxDb" id="3708-A0A078FX56"/>
<keyword evidence="3" id="KW-1185">Reference proteome</keyword>
<organism evidence="2 3">
    <name type="scientific">Brassica napus</name>
    <name type="common">Rape</name>
    <dbReference type="NCBI Taxonomy" id="3708"/>
    <lineage>
        <taxon>Eukaryota</taxon>
        <taxon>Viridiplantae</taxon>
        <taxon>Streptophyta</taxon>
        <taxon>Embryophyta</taxon>
        <taxon>Tracheophyta</taxon>
        <taxon>Spermatophyta</taxon>
        <taxon>Magnoliopsida</taxon>
        <taxon>eudicotyledons</taxon>
        <taxon>Gunneridae</taxon>
        <taxon>Pentapetalae</taxon>
        <taxon>rosids</taxon>
        <taxon>malvids</taxon>
        <taxon>Brassicales</taxon>
        <taxon>Brassicaceae</taxon>
        <taxon>Brassiceae</taxon>
        <taxon>Brassica</taxon>
    </lineage>
</organism>
<dbReference type="NCBIfam" id="TIGR01638">
    <property type="entry name" value="Atha_cystat_rel"/>
    <property type="match status" value="1"/>
</dbReference>
<name>A0A078FX56_BRANA</name>
<reference evidence="2 3" key="1">
    <citation type="journal article" date="2014" name="Science">
        <title>Plant genetics. Early allopolyploid evolution in the post-Neolithic Brassica napus oilseed genome.</title>
        <authorList>
            <person name="Chalhoub B."/>
            <person name="Denoeud F."/>
            <person name="Liu S."/>
            <person name="Parkin I.A."/>
            <person name="Tang H."/>
            <person name="Wang X."/>
            <person name="Chiquet J."/>
            <person name="Belcram H."/>
            <person name="Tong C."/>
            <person name="Samans B."/>
            <person name="Correa M."/>
            <person name="Da Silva C."/>
            <person name="Just J."/>
            <person name="Falentin C."/>
            <person name="Koh C.S."/>
            <person name="Le Clainche I."/>
            <person name="Bernard M."/>
            <person name="Bento P."/>
            <person name="Noel B."/>
            <person name="Labadie K."/>
            <person name="Alberti A."/>
            <person name="Charles M."/>
            <person name="Arnaud D."/>
            <person name="Guo H."/>
            <person name="Daviaud C."/>
            <person name="Alamery S."/>
            <person name="Jabbari K."/>
            <person name="Zhao M."/>
            <person name="Edger P.P."/>
            <person name="Chelaifa H."/>
            <person name="Tack D."/>
            <person name="Lassalle G."/>
            <person name="Mestiri I."/>
            <person name="Schnel N."/>
            <person name="Le Paslier M.C."/>
            <person name="Fan G."/>
            <person name="Renault V."/>
            <person name="Bayer P.E."/>
            <person name="Golicz A.A."/>
            <person name="Manoli S."/>
            <person name="Lee T.H."/>
            <person name="Thi V.H."/>
            <person name="Chalabi S."/>
            <person name="Hu Q."/>
            <person name="Fan C."/>
            <person name="Tollenaere R."/>
            <person name="Lu Y."/>
            <person name="Battail C."/>
            <person name="Shen J."/>
            <person name="Sidebottom C.H."/>
            <person name="Wang X."/>
            <person name="Canaguier A."/>
            <person name="Chauveau A."/>
            <person name="Berard A."/>
            <person name="Deniot G."/>
            <person name="Guan M."/>
            <person name="Liu Z."/>
            <person name="Sun F."/>
            <person name="Lim Y.P."/>
            <person name="Lyons E."/>
            <person name="Town C.D."/>
            <person name="Bancroft I."/>
            <person name="Wang X."/>
            <person name="Meng J."/>
            <person name="Ma J."/>
            <person name="Pires J.C."/>
            <person name="King G.J."/>
            <person name="Brunel D."/>
            <person name="Delourme R."/>
            <person name="Renard M."/>
            <person name="Aury J.M."/>
            <person name="Adams K.L."/>
            <person name="Batley J."/>
            <person name="Snowdon R.J."/>
            <person name="Tost J."/>
            <person name="Edwards D."/>
            <person name="Zhou Y."/>
            <person name="Hua W."/>
            <person name="Sharpe A.G."/>
            <person name="Paterson A.H."/>
            <person name="Guan C."/>
            <person name="Wincker P."/>
        </authorList>
    </citation>
    <scope>NUCLEOTIDE SEQUENCE [LARGE SCALE GENOMIC DNA]</scope>
    <source>
        <strain evidence="3">cv. Darmor-bzh</strain>
    </source>
</reference>
<dbReference type="Proteomes" id="UP000028999">
    <property type="component" value="Unassembled WGS sequence"/>
</dbReference>
<proteinExistence type="predicted"/>
<evidence type="ECO:0000313" key="2">
    <source>
        <dbReference type="EMBL" id="CDY16958.1"/>
    </source>
</evidence>
<accession>A0A078FX56</accession>
<dbReference type="EMBL" id="LK032068">
    <property type="protein sequence ID" value="CDY16958.1"/>
    <property type="molecule type" value="Genomic_DNA"/>
</dbReference>
<feature type="compositionally biased region" description="Basic and acidic residues" evidence="1">
    <location>
        <begin position="43"/>
        <end position="59"/>
    </location>
</feature>
<feature type="region of interest" description="Disordered" evidence="1">
    <location>
        <begin position="1"/>
        <end position="59"/>
    </location>
</feature>